<dbReference type="OrthoDB" id="3671213at2"/>
<sequence length="247" mass="27683">MTLSTARCLESITHHSRGLAAAADGALRKRVQHAPDWNVADLVWHVTEVHWFWRTITGELLDGPPEDARRPPRAPDDELLDTFLAGADAIVETLRHCDQQARCWTWFPPQQDVAFVTRHQVQEAAVHHWDAANEIGEPFAFAPDIASDSISEFLTTSLADADDAVRIHTRDHTQLGEPLVLHASDTDEWWTVSQDGPEAALLWTSEPGDPTVEASVSDLLLWVYERLDLPTAKGNLVNRFRRMSSTD</sequence>
<feature type="domain" description="Mycothiol-dependent maleylpyruvate isomerase metal-binding" evidence="1">
    <location>
        <begin position="15"/>
        <end position="132"/>
    </location>
</feature>
<dbReference type="NCBIfam" id="TIGR03083">
    <property type="entry name" value="maleylpyruvate isomerase family mycothiol-dependent enzyme"/>
    <property type="match status" value="1"/>
</dbReference>
<dbReference type="RefSeq" id="WP_121806708.1">
    <property type="nucleotide sequence ID" value="NZ_RDBE01000008.1"/>
</dbReference>
<evidence type="ECO:0000313" key="3">
    <source>
        <dbReference type="Proteomes" id="UP000281708"/>
    </source>
</evidence>
<keyword evidence="3" id="KW-1185">Reference proteome</keyword>
<evidence type="ECO:0000259" key="1">
    <source>
        <dbReference type="Pfam" id="PF11716"/>
    </source>
</evidence>
<dbReference type="Proteomes" id="UP000281708">
    <property type="component" value="Unassembled WGS sequence"/>
</dbReference>
<dbReference type="GO" id="GO:0016853">
    <property type="term" value="F:isomerase activity"/>
    <property type="evidence" value="ECO:0007669"/>
    <property type="project" value="UniProtKB-KW"/>
</dbReference>
<dbReference type="EMBL" id="RDBE01000008">
    <property type="protein sequence ID" value="RLV48747.1"/>
    <property type="molecule type" value="Genomic_DNA"/>
</dbReference>
<comment type="caution">
    <text evidence="2">The sequence shown here is derived from an EMBL/GenBank/DDBJ whole genome shotgun (WGS) entry which is preliminary data.</text>
</comment>
<organism evidence="2 3">
    <name type="scientific">Nocardioides mangrovicus</name>
    <dbReference type="NCBI Taxonomy" id="2478913"/>
    <lineage>
        <taxon>Bacteria</taxon>
        <taxon>Bacillati</taxon>
        <taxon>Actinomycetota</taxon>
        <taxon>Actinomycetes</taxon>
        <taxon>Propionibacteriales</taxon>
        <taxon>Nocardioidaceae</taxon>
        <taxon>Nocardioides</taxon>
    </lineage>
</organism>
<dbReference type="Pfam" id="PF11716">
    <property type="entry name" value="MDMPI_N"/>
    <property type="match status" value="1"/>
</dbReference>
<dbReference type="InterPro" id="IPR034660">
    <property type="entry name" value="DinB/YfiT-like"/>
</dbReference>
<dbReference type="GO" id="GO:0005886">
    <property type="term" value="C:plasma membrane"/>
    <property type="evidence" value="ECO:0007669"/>
    <property type="project" value="TreeGrafter"/>
</dbReference>
<name>A0A3L8P1B9_9ACTN</name>
<protein>
    <submittedName>
        <fullName evidence="2">Maleylpyruvate isomerase family mycothiol-dependent enzyme</fullName>
    </submittedName>
</protein>
<dbReference type="SUPFAM" id="SSF109854">
    <property type="entry name" value="DinB/YfiT-like putative metalloenzymes"/>
    <property type="match status" value="1"/>
</dbReference>
<evidence type="ECO:0000313" key="2">
    <source>
        <dbReference type="EMBL" id="RLV48747.1"/>
    </source>
</evidence>
<dbReference type="PANTHER" id="PTHR40758:SF1">
    <property type="entry name" value="CONSERVED PROTEIN"/>
    <property type="match status" value="1"/>
</dbReference>
<accession>A0A3L8P1B9</accession>
<dbReference type="PANTHER" id="PTHR40758">
    <property type="entry name" value="CONSERVED PROTEIN"/>
    <property type="match status" value="1"/>
</dbReference>
<keyword evidence="2" id="KW-0413">Isomerase</keyword>
<gene>
    <name evidence="2" type="ORF">D9V37_13545</name>
</gene>
<reference evidence="2 3" key="1">
    <citation type="submission" date="2018-10" db="EMBL/GenBank/DDBJ databases">
        <title>Marmoricola sp. 4Q3S-7 whole genome shotgun sequence.</title>
        <authorList>
            <person name="Li F."/>
        </authorList>
    </citation>
    <scope>NUCLEOTIDE SEQUENCE [LARGE SCALE GENOMIC DNA]</scope>
    <source>
        <strain evidence="2 3">4Q3S-7</strain>
    </source>
</reference>
<dbReference type="AlphaFoldDB" id="A0A3L8P1B9"/>
<dbReference type="GO" id="GO:0046872">
    <property type="term" value="F:metal ion binding"/>
    <property type="evidence" value="ECO:0007669"/>
    <property type="project" value="InterPro"/>
</dbReference>
<proteinExistence type="predicted"/>
<dbReference type="InterPro" id="IPR017517">
    <property type="entry name" value="Maleyloyr_isom"/>
</dbReference>
<dbReference type="InterPro" id="IPR024344">
    <property type="entry name" value="MDMPI_metal-binding"/>
</dbReference>
<keyword evidence="2" id="KW-0670">Pyruvate</keyword>